<reference evidence="2" key="1">
    <citation type="submission" date="2021-02" db="EMBL/GenBank/DDBJ databases">
        <authorList>
            <person name="Dougan E. K."/>
            <person name="Rhodes N."/>
            <person name="Thang M."/>
            <person name="Chan C."/>
        </authorList>
    </citation>
    <scope>NUCLEOTIDE SEQUENCE</scope>
</reference>
<feature type="compositionally biased region" description="Polar residues" evidence="1">
    <location>
        <begin position="236"/>
        <end position="259"/>
    </location>
</feature>
<evidence type="ECO:0000313" key="2">
    <source>
        <dbReference type="EMBL" id="CAE7359796.1"/>
    </source>
</evidence>
<feature type="region of interest" description="Disordered" evidence="1">
    <location>
        <begin position="231"/>
        <end position="259"/>
    </location>
</feature>
<name>A0A812PVE4_SYMPI</name>
<protein>
    <submittedName>
        <fullName evidence="2">Uncharacterized protein</fullName>
    </submittedName>
</protein>
<feature type="region of interest" description="Disordered" evidence="1">
    <location>
        <begin position="165"/>
        <end position="188"/>
    </location>
</feature>
<feature type="non-terminal residue" evidence="2">
    <location>
        <position position="401"/>
    </location>
</feature>
<feature type="compositionally biased region" description="Basic residues" evidence="1">
    <location>
        <begin position="293"/>
        <end position="304"/>
    </location>
</feature>
<dbReference type="Proteomes" id="UP000649617">
    <property type="component" value="Unassembled WGS sequence"/>
</dbReference>
<dbReference type="AlphaFoldDB" id="A0A812PVE4"/>
<keyword evidence="3" id="KW-1185">Reference proteome</keyword>
<evidence type="ECO:0000313" key="3">
    <source>
        <dbReference type="Proteomes" id="UP000649617"/>
    </source>
</evidence>
<proteinExistence type="predicted"/>
<comment type="caution">
    <text evidence="2">The sequence shown here is derived from an EMBL/GenBank/DDBJ whole genome shotgun (WGS) entry which is preliminary data.</text>
</comment>
<sequence length="401" mass="43839">MAAAKRLVADPMIGVSDVMAAFERFLDDVDPKKMNLYTLVAPPAGVSWKSSASPTWLMAMAPLLRELLAIAKNGVLPGKRTRAALEQLDEKFDLNKMKGKSRDDWADFIDDRLRMCLAHLRGLKASELAKQRMFRKADARQQQIISELLDSLQLPLAGAVAEGEPALADEPSGALAARPRSEESLTPRRETEVLAIQDTCPSKQASGSSMVCDPAAIFDMVLNKDYDKIPEEAYPGSSSSPARTRTQSLAKSDSPPQKTFLTGLMRMNALTEEDADTMASLQQHEPSSSSKTMKPKAKAKTKGKAKLAVLVDKKKVSDKKPAACKATAKKPKLLQLWLLKTRLLLRKLLTSRAYHVTRDRAIRAGTDREKATEMGREAAGQVAAKLDAEKAALEVRAEDDG</sequence>
<gene>
    <name evidence="2" type="ORF">SPIL2461_LOCUS8591</name>
</gene>
<organism evidence="2 3">
    <name type="scientific">Symbiodinium pilosum</name>
    <name type="common">Dinoflagellate</name>
    <dbReference type="NCBI Taxonomy" id="2952"/>
    <lineage>
        <taxon>Eukaryota</taxon>
        <taxon>Sar</taxon>
        <taxon>Alveolata</taxon>
        <taxon>Dinophyceae</taxon>
        <taxon>Suessiales</taxon>
        <taxon>Symbiodiniaceae</taxon>
        <taxon>Symbiodinium</taxon>
    </lineage>
</organism>
<dbReference type="EMBL" id="CAJNIZ010014270">
    <property type="protein sequence ID" value="CAE7359796.1"/>
    <property type="molecule type" value="Genomic_DNA"/>
</dbReference>
<accession>A0A812PVE4</accession>
<feature type="compositionally biased region" description="Basic and acidic residues" evidence="1">
    <location>
        <begin position="179"/>
        <end position="188"/>
    </location>
</feature>
<feature type="region of interest" description="Disordered" evidence="1">
    <location>
        <begin position="276"/>
        <end position="304"/>
    </location>
</feature>
<dbReference type="OrthoDB" id="449323at2759"/>
<evidence type="ECO:0000256" key="1">
    <source>
        <dbReference type="SAM" id="MobiDB-lite"/>
    </source>
</evidence>